<organism evidence="2 3">
    <name type="scientific">Zizania palustris</name>
    <name type="common">Northern wild rice</name>
    <dbReference type="NCBI Taxonomy" id="103762"/>
    <lineage>
        <taxon>Eukaryota</taxon>
        <taxon>Viridiplantae</taxon>
        <taxon>Streptophyta</taxon>
        <taxon>Embryophyta</taxon>
        <taxon>Tracheophyta</taxon>
        <taxon>Spermatophyta</taxon>
        <taxon>Magnoliopsida</taxon>
        <taxon>Liliopsida</taxon>
        <taxon>Poales</taxon>
        <taxon>Poaceae</taxon>
        <taxon>BOP clade</taxon>
        <taxon>Oryzoideae</taxon>
        <taxon>Oryzeae</taxon>
        <taxon>Zizaniinae</taxon>
        <taxon>Zizania</taxon>
    </lineage>
</organism>
<protein>
    <submittedName>
        <fullName evidence="2">Uncharacterized protein</fullName>
    </submittedName>
</protein>
<dbReference type="Proteomes" id="UP000729402">
    <property type="component" value="Unassembled WGS sequence"/>
</dbReference>
<accession>A0A8J5S1N8</accession>
<dbReference type="AlphaFoldDB" id="A0A8J5S1N8"/>
<comment type="caution">
    <text evidence="2">The sequence shown here is derived from an EMBL/GenBank/DDBJ whole genome shotgun (WGS) entry which is preliminary data.</text>
</comment>
<evidence type="ECO:0000313" key="3">
    <source>
        <dbReference type="Proteomes" id="UP000729402"/>
    </source>
</evidence>
<evidence type="ECO:0000313" key="2">
    <source>
        <dbReference type="EMBL" id="KAG8058184.1"/>
    </source>
</evidence>
<evidence type="ECO:0000256" key="1">
    <source>
        <dbReference type="SAM" id="MobiDB-lite"/>
    </source>
</evidence>
<reference evidence="2" key="2">
    <citation type="submission" date="2021-02" db="EMBL/GenBank/DDBJ databases">
        <authorList>
            <person name="Kimball J.A."/>
            <person name="Haas M.W."/>
            <person name="Macchietto M."/>
            <person name="Kono T."/>
            <person name="Duquette J."/>
            <person name="Shao M."/>
        </authorList>
    </citation>
    <scope>NUCLEOTIDE SEQUENCE</scope>
    <source>
        <tissue evidence="2">Fresh leaf tissue</tissue>
    </source>
</reference>
<sequence>MQPEPNRERTVSHGRPADSPLGPTRMRAAAAAAAAGSGPDRTGPDRAGQHGRVVNGLTGPAFLLSSGSSSSSSSSSFSCARALGLSSLPPTAEKSSTTACGPGLQPKTSLTNPKLPFFRQLRWVEGFPELLGERSPRLLLGWPLARRRTSCSDFCCLLGWWDCERGSGLLRSWLAGVSWAASLAGFTAAADQGNMMFMWIS</sequence>
<dbReference type="EMBL" id="JAAALK010000287">
    <property type="protein sequence ID" value="KAG8058184.1"/>
    <property type="molecule type" value="Genomic_DNA"/>
</dbReference>
<feature type="compositionally biased region" description="Basic and acidic residues" evidence="1">
    <location>
        <begin position="1"/>
        <end position="11"/>
    </location>
</feature>
<reference evidence="2" key="1">
    <citation type="journal article" date="2021" name="bioRxiv">
        <title>Whole Genome Assembly and Annotation of Northern Wild Rice, Zizania palustris L., Supports a Whole Genome Duplication in the Zizania Genus.</title>
        <authorList>
            <person name="Haas M."/>
            <person name="Kono T."/>
            <person name="Macchietto M."/>
            <person name="Millas R."/>
            <person name="McGilp L."/>
            <person name="Shao M."/>
            <person name="Duquette J."/>
            <person name="Hirsch C.N."/>
            <person name="Kimball J."/>
        </authorList>
    </citation>
    <scope>NUCLEOTIDE SEQUENCE</scope>
    <source>
        <tissue evidence="2">Fresh leaf tissue</tissue>
    </source>
</reference>
<proteinExistence type="predicted"/>
<gene>
    <name evidence="2" type="ORF">GUJ93_ZPchr0002g24126</name>
</gene>
<keyword evidence="3" id="KW-1185">Reference proteome</keyword>
<name>A0A8J5S1N8_ZIZPA</name>
<feature type="region of interest" description="Disordered" evidence="1">
    <location>
        <begin position="1"/>
        <end position="54"/>
    </location>
</feature>